<protein>
    <recommendedName>
        <fullName evidence="4">C-JID domain-containing protein</fullName>
    </recommendedName>
</protein>
<gene>
    <name evidence="5" type="ORF">CMV_023791</name>
</gene>
<organism evidence="5 6">
    <name type="scientific">Castanea mollissima</name>
    <name type="common">Chinese chestnut</name>
    <dbReference type="NCBI Taxonomy" id="60419"/>
    <lineage>
        <taxon>Eukaryota</taxon>
        <taxon>Viridiplantae</taxon>
        <taxon>Streptophyta</taxon>
        <taxon>Embryophyta</taxon>
        <taxon>Tracheophyta</taxon>
        <taxon>Spermatophyta</taxon>
        <taxon>Magnoliopsida</taxon>
        <taxon>eudicotyledons</taxon>
        <taxon>Gunneridae</taxon>
        <taxon>Pentapetalae</taxon>
        <taxon>rosids</taxon>
        <taxon>fabids</taxon>
        <taxon>Fagales</taxon>
        <taxon>Fagaceae</taxon>
        <taxon>Castanea</taxon>
    </lineage>
</organism>
<sequence length="930" mass="108002">FQLESSIPDLSALSFGIRCVYRHEMEQLTQILVQCSAPFDSFLDSCDPLLFYHTWDNYPGVFIGTKNSYEDLHPQRLFISQEETGATGQYSYEEYLYPHNHFRCYHPSTFYNSCFPTRRTPRWFNHHCRLGHSVTIEIPPNLYKDNNWLGLALYASILIPRGQENAVSANSSHFLYCQFQTSKSSLDNQILVYRTTDEEHNWLHTLFGLIWISYIPSEALKDMLHQCDHIKASFVSDWPSVTVQKCGLRLLYQHDRLEFEQQLKHCNVFISAQRDFKCQLSHRGTKLEQMEKCMQVADKVRFLVNKYDKLFDGHSKYSYCFPPMEISRYFKYQSNEPSVKIDPSNVFFGDSKWMGLVLYAYFSSEEHQTEIIENTNSSISHHLICLLETDMVGQEQEIHVHRTNREEFTWLDIEGGFLWLCYIPCWPSVDRFDQCSCIKASIISDWPGIIVKKCGLSFYHTPDNWFQKIRDHCNMQFAYQDFNDQLTASYIAKTSRAKNQLFESHLPGFDRSSDYNSCCHPIKIPHWFRIQRDESHVTFSLTRKLNNSSTWMGVALCAVFSIQKGWANLNDVMDSKSSYKLICHLIASNGLSVKPRHIYWPTKEDLMMSLQGGFTWLTYIPRGSFPDWLYDCASIKFSFETNCLGLKVQKCGLRLLYQNSVEKFKNCMNSKSDISAILNEKKIENINRKMRSLIRNELGKNDTLDFDFDRCIFDNPRLPLSEILEWFKFNHRSDEPWLTIPLPPNLYNDSAWMGLVLCAYFAIDVNPTASFDILASDTSPGLICHLETNVGAVGPFLGYDLTKEDLVKLQHGGCILLSYRGRNCLNHVNRIKASFKTDCPGLKVEKCGFRLLYRYELEESEQTISHSMNSSSDDGDFIYQLPTDDGNRDKQKHDGEGTSSRTSSSRNESNFESLRRPIDPKHKGKQVLEE</sequence>
<dbReference type="InterPro" id="IPR045344">
    <property type="entry name" value="C-JID"/>
</dbReference>
<keyword evidence="6" id="KW-1185">Reference proteome</keyword>
<keyword evidence="1" id="KW-0433">Leucine-rich repeat</keyword>
<feature type="compositionally biased region" description="Low complexity" evidence="3">
    <location>
        <begin position="897"/>
        <end position="910"/>
    </location>
</feature>
<feature type="domain" description="C-JID" evidence="4">
    <location>
        <begin position="523"/>
        <end position="662"/>
    </location>
</feature>
<feature type="domain" description="C-JID" evidence="4">
    <location>
        <begin position="115"/>
        <end position="255"/>
    </location>
</feature>
<evidence type="ECO:0000256" key="3">
    <source>
        <dbReference type="SAM" id="MobiDB-lite"/>
    </source>
</evidence>
<name>A0A8J4QBN3_9ROSI</name>
<dbReference type="OrthoDB" id="1162234at2759"/>
<evidence type="ECO:0000256" key="1">
    <source>
        <dbReference type="ARBA" id="ARBA00022614"/>
    </source>
</evidence>
<feature type="non-terminal residue" evidence="5">
    <location>
        <position position="1"/>
    </location>
</feature>
<dbReference type="EMBL" id="JRKL02005443">
    <property type="protein sequence ID" value="KAF3950460.1"/>
    <property type="molecule type" value="Genomic_DNA"/>
</dbReference>
<comment type="caution">
    <text evidence="5">The sequence shown here is derived from an EMBL/GenBank/DDBJ whole genome shotgun (WGS) entry which is preliminary data.</text>
</comment>
<reference evidence="5" key="1">
    <citation type="submission" date="2020-03" db="EMBL/GenBank/DDBJ databases">
        <title>Castanea mollissima Vanexum genome sequencing.</title>
        <authorList>
            <person name="Staton M."/>
        </authorList>
    </citation>
    <scope>NUCLEOTIDE SEQUENCE</scope>
    <source>
        <tissue evidence="5">Leaf</tissue>
    </source>
</reference>
<dbReference type="AlphaFoldDB" id="A0A8J4QBN3"/>
<accession>A0A8J4QBN3</accession>
<evidence type="ECO:0000313" key="5">
    <source>
        <dbReference type="EMBL" id="KAF3950460.1"/>
    </source>
</evidence>
<dbReference type="Pfam" id="PF20160">
    <property type="entry name" value="C-JID"/>
    <property type="match status" value="3"/>
</dbReference>
<feature type="domain" description="C-JID" evidence="4">
    <location>
        <begin position="719"/>
        <end position="858"/>
    </location>
</feature>
<keyword evidence="2" id="KW-0677">Repeat</keyword>
<feature type="compositionally biased region" description="Basic and acidic residues" evidence="3">
    <location>
        <begin position="913"/>
        <end position="930"/>
    </location>
</feature>
<evidence type="ECO:0000259" key="4">
    <source>
        <dbReference type="Pfam" id="PF20160"/>
    </source>
</evidence>
<feature type="compositionally biased region" description="Basic and acidic residues" evidence="3">
    <location>
        <begin position="885"/>
        <end position="896"/>
    </location>
</feature>
<dbReference type="Proteomes" id="UP000737018">
    <property type="component" value="Unassembled WGS sequence"/>
</dbReference>
<proteinExistence type="predicted"/>
<feature type="region of interest" description="Disordered" evidence="3">
    <location>
        <begin position="864"/>
        <end position="930"/>
    </location>
</feature>
<evidence type="ECO:0000313" key="6">
    <source>
        <dbReference type="Proteomes" id="UP000737018"/>
    </source>
</evidence>
<evidence type="ECO:0000256" key="2">
    <source>
        <dbReference type="ARBA" id="ARBA00022737"/>
    </source>
</evidence>